<dbReference type="PANTHER" id="PTHR30419">
    <property type="entry name" value="HTH-TYPE TRANSCRIPTIONAL REGULATOR YBHD"/>
    <property type="match status" value="1"/>
</dbReference>
<organism evidence="6 7">
    <name type="scientific">Phreatobacter aquaticus</name>
    <dbReference type="NCBI Taxonomy" id="2570229"/>
    <lineage>
        <taxon>Bacteria</taxon>
        <taxon>Pseudomonadati</taxon>
        <taxon>Pseudomonadota</taxon>
        <taxon>Alphaproteobacteria</taxon>
        <taxon>Hyphomicrobiales</taxon>
        <taxon>Phreatobacteraceae</taxon>
        <taxon>Phreatobacter</taxon>
    </lineage>
</organism>
<dbReference type="InterPro" id="IPR036390">
    <property type="entry name" value="WH_DNA-bd_sf"/>
</dbReference>
<dbReference type="InterPro" id="IPR050950">
    <property type="entry name" value="HTH-type_LysR_regulators"/>
</dbReference>
<dbReference type="PROSITE" id="PS50931">
    <property type="entry name" value="HTH_LYSR"/>
    <property type="match status" value="1"/>
</dbReference>
<accession>A0A4D7QPY3</accession>
<name>A0A4D7QPY3_9HYPH</name>
<evidence type="ECO:0000256" key="4">
    <source>
        <dbReference type="ARBA" id="ARBA00023163"/>
    </source>
</evidence>
<keyword evidence="4" id="KW-0804">Transcription</keyword>
<dbReference type="InterPro" id="IPR036388">
    <property type="entry name" value="WH-like_DNA-bd_sf"/>
</dbReference>
<dbReference type="KEGG" id="paqt:E8L99_18410"/>
<dbReference type="RefSeq" id="WP_137100918.1">
    <property type="nucleotide sequence ID" value="NZ_CP039865.1"/>
</dbReference>
<dbReference type="EMBL" id="CP039865">
    <property type="protein sequence ID" value="QCK87589.1"/>
    <property type="molecule type" value="Genomic_DNA"/>
</dbReference>
<dbReference type="Proteomes" id="UP000298588">
    <property type="component" value="Chromosome"/>
</dbReference>
<protein>
    <submittedName>
        <fullName evidence="6">LysR family transcriptional regulator</fullName>
    </submittedName>
</protein>
<dbReference type="OrthoDB" id="5297263at2"/>
<dbReference type="SUPFAM" id="SSF46785">
    <property type="entry name" value="Winged helix' DNA-binding domain"/>
    <property type="match status" value="1"/>
</dbReference>
<dbReference type="GO" id="GO:0003700">
    <property type="term" value="F:DNA-binding transcription factor activity"/>
    <property type="evidence" value="ECO:0007669"/>
    <property type="project" value="InterPro"/>
</dbReference>
<gene>
    <name evidence="6" type="ORF">E8L99_18410</name>
</gene>
<dbReference type="InterPro" id="IPR000847">
    <property type="entry name" value="LysR_HTH_N"/>
</dbReference>
<evidence type="ECO:0000313" key="6">
    <source>
        <dbReference type="EMBL" id="QCK87589.1"/>
    </source>
</evidence>
<dbReference type="Pfam" id="PF00126">
    <property type="entry name" value="HTH_1"/>
    <property type="match status" value="1"/>
</dbReference>
<dbReference type="GO" id="GO:0003677">
    <property type="term" value="F:DNA binding"/>
    <property type="evidence" value="ECO:0007669"/>
    <property type="project" value="UniProtKB-KW"/>
</dbReference>
<evidence type="ECO:0000256" key="2">
    <source>
        <dbReference type="ARBA" id="ARBA00023015"/>
    </source>
</evidence>
<evidence type="ECO:0000256" key="3">
    <source>
        <dbReference type="ARBA" id="ARBA00023125"/>
    </source>
</evidence>
<evidence type="ECO:0000259" key="5">
    <source>
        <dbReference type="PROSITE" id="PS50931"/>
    </source>
</evidence>
<comment type="similarity">
    <text evidence="1">Belongs to the LysR transcriptional regulatory family.</text>
</comment>
<reference evidence="6 7" key="1">
    <citation type="submission" date="2019-04" db="EMBL/GenBank/DDBJ databases">
        <title>Phreatobacter aquaticus sp. nov.</title>
        <authorList>
            <person name="Choi A."/>
            <person name="Baek K."/>
        </authorList>
    </citation>
    <scope>NUCLEOTIDE SEQUENCE [LARGE SCALE GENOMIC DNA]</scope>
    <source>
        <strain evidence="6 7">NMCR1094</strain>
    </source>
</reference>
<dbReference type="InterPro" id="IPR005119">
    <property type="entry name" value="LysR_subst-bd"/>
</dbReference>
<evidence type="ECO:0000256" key="1">
    <source>
        <dbReference type="ARBA" id="ARBA00009437"/>
    </source>
</evidence>
<keyword evidence="3" id="KW-0238">DNA-binding</keyword>
<proteinExistence type="inferred from homology"/>
<keyword evidence="2" id="KW-0805">Transcription regulation</keyword>
<feature type="domain" description="HTH lysR-type" evidence="5">
    <location>
        <begin position="3"/>
        <end position="60"/>
    </location>
</feature>
<dbReference type="SUPFAM" id="SSF53850">
    <property type="entry name" value="Periplasmic binding protein-like II"/>
    <property type="match status" value="1"/>
</dbReference>
<dbReference type="Gene3D" id="1.10.10.10">
    <property type="entry name" value="Winged helix-like DNA-binding domain superfamily/Winged helix DNA-binding domain"/>
    <property type="match status" value="1"/>
</dbReference>
<evidence type="ECO:0000313" key="7">
    <source>
        <dbReference type="Proteomes" id="UP000298588"/>
    </source>
</evidence>
<dbReference type="Gene3D" id="3.40.190.290">
    <property type="match status" value="1"/>
</dbReference>
<keyword evidence="7" id="KW-1185">Reference proteome</keyword>
<dbReference type="GO" id="GO:0005829">
    <property type="term" value="C:cytosol"/>
    <property type="evidence" value="ECO:0007669"/>
    <property type="project" value="TreeGrafter"/>
</dbReference>
<dbReference type="AlphaFoldDB" id="A0A4D7QPY3"/>
<sequence>MLPPPKLFTYLEAVARAGSIRKAAARLNVASTALNRMVLDAEGDVGTPLFERLPRGVRLTAAGEVLIAAIRRSLADLAASASHIEQLRGLVRGTVRIACAETVAHDMVPTLIGRYQNEHRGVQFVVESGATPELVSALLADRSDLLIAHDPPPNPALAELASAPQTLCALVRPDHPLASHGKLRLADCQPYSVALGLQSFASRRLIDQLAAKLNLTFRVAIEAGSVQTLLAFARETGAICFQFASGTRRDVASGELVALPLIDRDLTRSRLVLATRRGRSLPIASLSIIEIVRQALQQAPEM</sequence>
<dbReference type="Pfam" id="PF03466">
    <property type="entry name" value="LysR_substrate"/>
    <property type="match status" value="1"/>
</dbReference>